<proteinExistence type="predicted"/>
<keyword evidence="1" id="KW-1133">Transmembrane helix</keyword>
<dbReference type="EMBL" id="AP008932">
    <property type="protein sequence ID" value="BAE46267.1"/>
    <property type="molecule type" value="Genomic_DNA"/>
</dbReference>
<dbReference type="PATRIC" id="fig|234621.6.peg.28"/>
<gene>
    <name evidence="2" type="ordered locus">RER_pREC1-00260</name>
</gene>
<dbReference type="AlphaFoldDB" id="Q3L946"/>
<evidence type="ECO:0000313" key="2">
    <source>
        <dbReference type="EMBL" id="BAE46267.1"/>
    </source>
</evidence>
<sequence>MSVSAAPFQSWNVNNGWENLLSWPVIMTVEALGVVAVIMLARNLGLFYDKSQRRLPVHNAAGADRLVDEAIESLRALAETPGCDTAATSLAEIVKGAVKEIGDDTKLENIIRAPDGSDTAAANAVMTAWQRHVQHSPAVTSHATAQHLCDRMDELTARTRQDLAAEGRE</sequence>
<dbReference type="RefSeq" id="WP_011331171.1">
    <property type="nucleotide sequence ID" value="NC_007486.1"/>
</dbReference>
<protein>
    <submittedName>
        <fullName evidence="2">Uncharacterized protein</fullName>
    </submittedName>
</protein>
<accession>Q3L946</accession>
<keyword evidence="1" id="KW-0472">Membrane</keyword>
<keyword evidence="1" id="KW-0812">Transmembrane</keyword>
<geneLocation type="plasmid" evidence="2 3">
    <name>pREC1</name>
</geneLocation>
<reference evidence="2 3" key="2">
    <citation type="journal article" date="2006" name="Environ. Microbiol.">
        <title>Sequence analysis of three plasmids harboured in Rhodococcus erythropolis strain PR4.</title>
        <authorList>
            <person name="Sekine M."/>
            <person name="Tanikawa S."/>
            <person name="Omata S."/>
            <person name="Saito M."/>
            <person name="Fujisawa T."/>
            <person name="Tsukatani N."/>
            <person name="Tajima T."/>
            <person name="Sekigawa T."/>
            <person name="Kosugi H."/>
            <person name="Matsuo Y."/>
            <person name="Nishiko R."/>
            <person name="Imamura K."/>
            <person name="Ito M."/>
            <person name="Narita H."/>
            <person name="Tago S."/>
            <person name="Fujita N."/>
            <person name="Harayama S."/>
        </authorList>
    </citation>
    <scope>NUCLEOTIDE SEQUENCE [LARGE SCALE GENOMIC DNA]</scope>
    <source>
        <strain evidence="3">PR4 / NBRC 100887</strain>
        <plasmid evidence="2 3">pREC1</plasmid>
    </source>
</reference>
<evidence type="ECO:0000313" key="3">
    <source>
        <dbReference type="Proteomes" id="UP000002204"/>
    </source>
</evidence>
<dbReference type="Proteomes" id="UP000002204">
    <property type="component" value="Plasmid pREC1"/>
</dbReference>
<name>Q3L946_RHOE4</name>
<feature type="transmembrane region" description="Helical" evidence="1">
    <location>
        <begin position="20"/>
        <end position="41"/>
    </location>
</feature>
<dbReference type="KEGG" id="rer:RER_pREC1-00260"/>
<keyword evidence="2" id="KW-0614">Plasmid</keyword>
<reference evidence="3" key="1">
    <citation type="submission" date="2005-03" db="EMBL/GenBank/DDBJ databases">
        <title>Comparison of the complete genome sequences of Rhodococcus erythropolis PR4 and Rhodococcus opacus B4.</title>
        <authorList>
            <person name="Takarada H."/>
            <person name="Sekine M."/>
            <person name="Hosoyama A."/>
            <person name="Yamada R."/>
            <person name="Fujisawa T."/>
            <person name="Omata S."/>
            <person name="Shimizu A."/>
            <person name="Tsukatani N."/>
            <person name="Tanikawa S."/>
            <person name="Fujita N."/>
            <person name="Harayama S."/>
        </authorList>
    </citation>
    <scope>NUCLEOTIDE SEQUENCE [LARGE SCALE GENOMIC DNA]</scope>
    <source>
        <strain evidence="3">PR4 / NBRC 100887</strain>
        <plasmid evidence="3">pREC1</plasmid>
    </source>
</reference>
<evidence type="ECO:0000256" key="1">
    <source>
        <dbReference type="SAM" id="Phobius"/>
    </source>
</evidence>
<organism evidence="2 3">
    <name type="scientific">Rhodococcus erythropolis (strain PR4 / NBRC 100887)</name>
    <dbReference type="NCBI Taxonomy" id="234621"/>
    <lineage>
        <taxon>Bacteria</taxon>
        <taxon>Bacillati</taxon>
        <taxon>Actinomycetota</taxon>
        <taxon>Actinomycetes</taxon>
        <taxon>Mycobacteriales</taxon>
        <taxon>Nocardiaceae</taxon>
        <taxon>Rhodococcus</taxon>
        <taxon>Rhodococcus erythropolis group</taxon>
    </lineage>
</organism>
<dbReference type="HOGENOM" id="CLU_1577281_0_0_11"/>